<name>A0AAU9QQ04_9VIBR</name>
<dbReference type="AlphaFoldDB" id="A0AAU9QQ04"/>
<accession>A0AAU9QQ04</accession>
<dbReference type="Proteomes" id="UP001295462">
    <property type="component" value="Unassembled WGS sequence"/>
</dbReference>
<keyword evidence="1" id="KW-1133">Transmembrane helix</keyword>
<feature type="transmembrane region" description="Helical" evidence="1">
    <location>
        <begin position="6"/>
        <end position="23"/>
    </location>
</feature>
<reference evidence="2" key="1">
    <citation type="submission" date="2022-01" db="EMBL/GenBank/DDBJ databases">
        <authorList>
            <person name="Lagorce A."/>
        </authorList>
    </citation>
    <scope>NUCLEOTIDE SEQUENCE</scope>
    <source>
        <strain evidence="2">Th15_F1_A12</strain>
    </source>
</reference>
<keyword evidence="1" id="KW-0472">Membrane</keyword>
<comment type="caution">
    <text evidence="2">The sequence shown here is derived from an EMBL/GenBank/DDBJ whole genome shotgun (WGS) entry which is preliminary data.</text>
</comment>
<organism evidence="2 3">
    <name type="scientific">Vibrio jasicida</name>
    <dbReference type="NCBI Taxonomy" id="766224"/>
    <lineage>
        <taxon>Bacteria</taxon>
        <taxon>Pseudomonadati</taxon>
        <taxon>Pseudomonadota</taxon>
        <taxon>Gammaproteobacteria</taxon>
        <taxon>Vibrionales</taxon>
        <taxon>Vibrionaceae</taxon>
        <taxon>Vibrio</taxon>
    </lineage>
</organism>
<proteinExistence type="predicted"/>
<evidence type="ECO:0000256" key="1">
    <source>
        <dbReference type="SAM" id="Phobius"/>
    </source>
</evidence>
<protein>
    <submittedName>
        <fullName evidence="2">Uncharacterized protein</fullName>
    </submittedName>
</protein>
<sequence>MLQSTQWIYISPHFLIAFMPLGAEMRWVSKFAPKLKGYEVR</sequence>
<evidence type="ECO:0000313" key="3">
    <source>
        <dbReference type="Proteomes" id="UP001295462"/>
    </source>
</evidence>
<evidence type="ECO:0000313" key="2">
    <source>
        <dbReference type="EMBL" id="CAH1596362.1"/>
    </source>
</evidence>
<keyword evidence="1" id="KW-0812">Transmembrane</keyword>
<dbReference type="EMBL" id="CAKMUD010000083">
    <property type="protein sequence ID" value="CAH1596362.1"/>
    <property type="molecule type" value="Genomic_DNA"/>
</dbReference>
<gene>
    <name evidence="2" type="ORF">THF1A12_30286</name>
</gene>